<feature type="transmembrane region" description="Helical" evidence="1">
    <location>
        <begin position="12"/>
        <end position="33"/>
    </location>
</feature>
<evidence type="ECO:0008006" key="4">
    <source>
        <dbReference type="Google" id="ProtNLM"/>
    </source>
</evidence>
<keyword evidence="1" id="KW-0472">Membrane</keyword>
<accession>A0A1G7L8B9</accession>
<dbReference type="EMBL" id="FNBD01000016">
    <property type="protein sequence ID" value="SDF45626.1"/>
    <property type="molecule type" value="Genomic_DNA"/>
</dbReference>
<name>A0A1G7L8B9_9FLAO</name>
<dbReference type="Pfam" id="PF09601">
    <property type="entry name" value="DUF2459"/>
    <property type="match status" value="1"/>
</dbReference>
<keyword evidence="1" id="KW-1133">Transmembrane helix</keyword>
<reference evidence="3" key="1">
    <citation type="submission" date="2016-10" db="EMBL/GenBank/DDBJ databases">
        <authorList>
            <person name="Varghese N."/>
            <person name="Submissions S."/>
        </authorList>
    </citation>
    <scope>NUCLEOTIDE SEQUENCE [LARGE SCALE GENOMIC DNA]</scope>
    <source>
        <strain evidence="3">DSM 24729</strain>
    </source>
</reference>
<organism evidence="2 3">
    <name type="scientific">Cellulophaga baltica</name>
    <dbReference type="NCBI Taxonomy" id="76594"/>
    <lineage>
        <taxon>Bacteria</taxon>
        <taxon>Pseudomonadati</taxon>
        <taxon>Bacteroidota</taxon>
        <taxon>Flavobacteriia</taxon>
        <taxon>Flavobacteriales</taxon>
        <taxon>Flavobacteriaceae</taxon>
        <taxon>Cellulophaga</taxon>
    </lineage>
</organism>
<dbReference type="Proteomes" id="UP000182114">
    <property type="component" value="Unassembled WGS sequence"/>
</dbReference>
<proteinExistence type="predicted"/>
<gene>
    <name evidence="2" type="ORF">SAMN04487992_11633</name>
</gene>
<protein>
    <recommendedName>
        <fullName evidence="4">DUF2459 domain-containing protein</fullName>
    </recommendedName>
</protein>
<evidence type="ECO:0000256" key="1">
    <source>
        <dbReference type="SAM" id="Phobius"/>
    </source>
</evidence>
<keyword evidence="1" id="KW-0812">Transmembrane</keyword>
<evidence type="ECO:0000313" key="3">
    <source>
        <dbReference type="Proteomes" id="UP000182114"/>
    </source>
</evidence>
<sequence length="215" mass="24517">MKIIKKTLKWFLYFLLIPLSYLLVSLLFASITIDSKAATSSEEKSIYLSTNGVHLDIVIPKENLDPLLLKDLLNTATDHYLSFGWGDENFYVNTPTWGDLTFSNAFRALFLKSSTLLHVTRYSAVRTEWVEVKVSASELQKLNTYIHQTFTRTTNGSNILLENQGYSSLDNFYKSNGSYSCFNTCNSWVNVGFKESGIKSCLWTPFDFGLLNKHE</sequence>
<dbReference type="InterPro" id="IPR011727">
    <property type="entry name" value="CHP02117"/>
</dbReference>
<dbReference type="AlphaFoldDB" id="A0A1G7L8B9"/>
<keyword evidence="3" id="KW-1185">Reference proteome</keyword>
<evidence type="ECO:0000313" key="2">
    <source>
        <dbReference type="EMBL" id="SDF45626.1"/>
    </source>
</evidence>
<dbReference type="RefSeq" id="WP_074539369.1">
    <property type="nucleotide sequence ID" value="NZ_FNBD01000016.1"/>
</dbReference>